<dbReference type="AlphaFoldDB" id="A0A0D6P725"/>
<dbReference type="CDD" id="cd03676">
    <property type="entry name" value="NUDIX_Tnr3_like"/>
    <property type="match status" value="1"/>
</dbReference>
<accession>A0A0D6P725</accession>
<dbReference type="InterPro" id="IPR015797">
    <property type="entry name" value="NUDIX_hydrolase-like_dom_sf"/>
</dbReference>
<dbReference type="InterPro" id="IPR000086">
    <property type="entry name" value="NUDIX_hydrolase_dom"/>
</dbReference>
<name>A0A0D6P725_9PROT</name>
<dbReference type="PANTHER" id="PTHR13622:SF8">
    <property type="entry name" value="THIAMIN PYROPHOSPHOKINASE 1"/>
    <property type="match status" value="1"/>
</dbReference>
<dbReference type="EMBL" id="BANB01000218">
    <property type="protein sequence ID" value="GAN77013.1"/>
    <property type="molecule type" value="Genomic_DNA"/>
</dbReference>
<dbReference type="Proteomes" id="UP000032680">
    <property type="component" value="Unassembled WGS sequence"/>
</dbReference>
<organism evidence="2 3">
    <name type="scientific">Acidisphaera rubrifaciens HS-AP3</name>
    <dbReference type="NCBI Taxonomy" id="1231350"/>
    <lineage>
        <taxon>Bacteria</taxon>
        <taxon>Pseudomonadati</taxon>
        <taxon>Pseudomonadota</taxon>
        <taxon>Alphaproteobacteria</taxon>
        <taxon>Acetobacterales</taxon>
        <taxon>Acetobacteraceae</taxon>
        <taxon>Acidisphaera</taxon>
    </lineage>
</organism>
<dbReference type="GO" id="GO:0016301">
    <property type="term" value="F:kinase activity"/>
    <property type="evidence" value="ECO:0007669"/>
    <property type="project" value="UniProtKB-KW"/>
</dbReference>
<sequence length="304" mass="31922">MPGQRDNVLCATPVMSAHPRPDAAPSAPPAGNAAPFLRHIAACRTAVLPGRRLEFVFGGVEVGFVAPALADRLRTMDGFTVAGGRVACAGQDALDAALALLWADGTLRRRGEAFDIRADHAGPSLGTIDRGALPAFGIAASGVHVNGLVERPDGLHVWIAKRAADKPTDPGKLDHVTAGGIPAGLSPAATLVKEAAEEAAIPPDLATAARPVGVIAYAMERPEGLRRDRLYCYDLTLPDGFEPRPADGEAAWFALWPAARVLAAVRDTDDFKFNVSVVLIDLFVRRGLIEGPAAAMLRAALDRE</sequence>
<evidence type="ECO:0000259" key="1">
    <source>
        <dbReference type="PROSITE" id="PS51462"/>
    </source>
</evidence>
<proteinExistence type="predicted"/>
<keyword evidence="3" id="KW-1185">Reference proteome</keyword>
<evidence type="ECO:0000313" key="2">
    <source>
        <dbReference type="EMBL" id="GAN77013.1"/>
    </source>
</evidence>
<keyword evidence="2" id="KW-0418">Kinase</keyword>
<feature type="domain" description="Nudix hydrolase" evidence="1">
    <location>
        <begin position="140"/>
        <end position="281"/>
    </location>
</feature>
<dbReference type="PROSITE" id="PS51462">
    <property type="entry name" value="NUDIX"/>
    <property type="match status" value="1"/>
</dbReference>
<dbReference type="PANTHER" id="PTHR13622">
    <property type="entry name" value="THIAMIN PYROPHOSPHOKINASE"/>
    <property type="match status" value="1"/>
</dbReference>
<evidence type="ECO:0000313" key="3">
    <source>
        <dbReference type="Proteomes" id="UP000032680"/>
    </source>
</evidence>
<dbReference type="Pfam" id="PF00293">
    <property type="entry name" value="NUDIX"/>
    <property type="match status" value="1"/>
</dbReference>
<dbReference type="SUPFAM" id="SSF55811">
    <property type="entry name" value="Nudix"/>
    <property type="match status" value="1"/>
</dbReference>
<comment type="caution">
    <text evidence="2">The sequence shown here is derived from an EMBL/GenBank/DDBJ whole genome shotgun (WGS) entry which is preliminary data.</text>
</comment>
<gene>
    <name evidence="2" type="ORF">Asru_0218_06</name>
</gene>
<reference evidence="2 3" key="1">
    <citation type="submission" date="2012-11" db="EMBL/GenBank/DDBJ databases">
        <title>Whole genome sequence of Acidisphaera rubrifaciens HS-AP3.</title>
        <authorList>
            <person name="Azuma Y."/>
            <person name="Higashiura N."/>
            <person name="Hirakawa H."/>
            <person name="Matsushita K."/>
        </authorList>
    </citation>
    <scope>NUCLEOTIDE SEQUENCE [LARGE SCALE GENOMIC DNA]</scope>
    <source>
        <strain evidence="2 3">HS-AP3</strain>
    </source>
</reference>
<dbReference type="GO" id="GO:0044715">
    <property type="term" value="F:8-oxo-dGDP phosphatase activity"/>
    <property type="evidence" value="ECO:0007669"/>
    <property type="project" value="TreeGrafter"/>
</dbReference>
<dbReference type="Gene3D" id="3.90.79.10">
    <property type="entry name" value="Nucleoside Triphosphate Pyrophosphohydrolase"/>
    <property type="match status" value="1"/>
</dbReference>
<keyword evidence="2" id="KW-0808">Transferase</keyword>
<protein>
    <submittedName>
        <fullName evidence="2">Thiamin pyrophosphokinase</fullName>
    </submittedName>
</protein>